<dbReference type="EMBL" id="JBHSPB010000004">
    <property type="protein sequence ID" value="MFC5720199.1"/>
    <property type="molecule type" value="Genomic_DNA"/>
</dbReference>
<keyword evidence="2" id="KW-1133">Transmembrane helix</keyword>
<sequence length="220" mass="22624">MPDDVGGKPFPDGEEPDSSHQQDATGPAAQQGGGKGWFAPTALDEEFVRAAPVHEPTAAERIRSAAQARAEADPARPRSAGGDPRDSCDPFGHAEGLPGHGDGFAGDRPGGTGWPSLSRDLDPDDAYGPYGRYGAPRAPYRGHPRWHRPVAWILAVLMGIGVVALAFTAVYRGASSGDRTSPDPPPATSGVDAPVVERPGPLPSVSADAEPPVGSAASRG</sequence>
<gene>
    <name evidence="3" type="ORF">ACFP1Z_08485</name>
</gene>
<keyword evidence="2" id="KW-0812">Transmembrane</keyword>
<evidence type="ECO:0000313" key="4">
    <source>
        <dbReference type="Proteomes" id="UP001596083"/>
    </source>
</evidence>
<comment type="caution">
    <text evidence="3">The sequence shown here is derived from an EMBL/GenBank/DDBJ whole genome shotgun (WGS) entry which is preliminary data.</text>
</comment>
<feature type="region of interest" description="Disordered" evidence="1">
    <location>
        <begin position="174"/>
        <end position="220"/>
    </location>
</feature>
<protein>
    <submittedName>
        <fullName evidence="3">Uncharacterized protein</fullName>
    </submittedName>
</protein>
<evidence type="ECO:0000256" key="2">
    <source>
        <dbReference type="SAM" id="Phobius"/>
    </source>
</evidence>
<feature type="transmembrane region" description="Helical" evidence="2">
    <location>
        <begin position="150"/>
        <end position="171"/>
    </location>
</feature>
<name>A0ABW0YY88_9ACTN</name>
<dbReference type="RefSeq" id="WP_390315302.1">
    <property type="nucleotide sequence ID" value="NZ_JBHSPB010000004.1"/>
</dbReference>
<reference evidence="4" key="1">
    <citation type="journal article" date="2019" name="Int. J. Syst. Evol. Microbiol.">
        <title>The Global Catalogue of Microorganisms (GCM) 10K type strain sequencing project: providing services to taxonomists for standard genome sequencing and annotation.</title>
        <authorList>
            <consortium name="The Broad Institute Genomics Platform"/>
            <consortium name="The Broad Institute Genome Sequencing Center for Infectious Disease"/>
            <person name="Wu L."/>
            <person name="Ma J."/>
        </authorList>
    </citation>
    <scope>NUCLEOTIDE SEQUENCE [LARGE SCALE GENOMIC DNA]</scope>
    <source>
        <strain evidence="4">CGMCC 4.7304</strain>
    </source>
</reference>
<accession>A0ABW0YY88</accession>
<keyword evidence="2" id="KW-0472">Membrane</keyword>
<organism evidence="3 4">
    <name type="scientific">Streptomyces gamaensis</name>
    <dbReference type="NCBI Taxonomy" id="1763542"/>
    <lineage>
        <taxon>Bacteria</taxon>
        <taxon>Bacillati</taxon>
        <taxon>Actinomycetota</taxon>
        <taxon>Actinomycetes</taxon>
        <taxon>Kitasatosporales</taxon>
        <taxon>Streptomycetaceae</taxon>
        <taxon>Streptomyces</taxon>
    </lineage>
</organism>
<evidence type="ECO:0000313" key="3">
    <source>
        <dbReference type="EMBL" id="MFC5720199.1"/>
    </source>
</evidence>
<proteinExistence type="predicted"/>
<feature type="compositionally biased region" description="Gly residues" evidence="1">
    <location>
        <begin position="98"/>
        <end position="113"/>
    </location>
</feature>
<keyword evidence="4" id="KW-1185">Reference proteome</keyword>
<dbReference type="Proteomes" id="UP001596083">
    <property type="component" value="Unassembled WGS sequence"/>
</dbReference>
<evidence type="ECO:0000256" key="1">
    <source>
        <dbReference type="SAM" id="MobiDB-lite"/>
    </source>
</evidence>
<feature type="region of interest" description="Disordered" evidence="1">
    <location>
        <begin position="1"/>
        <end position="141"/>
    </location>
</feature>